<dbReference type="GO" id="GO:0004222">
    <property type="term" value="F:metalloendopeptidase activity"/>
    <property type="evidence" value="ECO:0007669"/>
    <property type="project" value="InterPro"/>
</dbReference>
<dbReference type="GO" id="GO:0006508">
    <property type="term" value="P:proteolysis"/>
    <property type="evidence" value="ECO:0007669"/>
    <property type="project" value="InterPro"/>
</dbReference>
<evidence type="ECO:0000256" key="9">
    <source>
        <dbReference type="SAM" id="Phobius"/>
    </source>
</evidence>
<comment type="subcellular location">
    <subcellularLocation>
        <location evidence="1">Membrane</location>
        <topology evidence="1">Single-pass membrane protein</topology>
    </subcellularLocation>
</comment>
<dbReference type="GO" id="GO:0008584">
    <property type="term" value="P:male gonad development"/>
    <property type="evidence" value="ECO:0007669"/>
    <property type="project" value="TreeGrafter"/>
</dbReference>
<keyword evidence="7" id="KW-0245">EGF-like domain</keyword>
<feature type="chain" id="PRO_5029509428" description="ADAM metallopeptidase domain 18" evidence="10">
    <location>
        <begin position="18"/>
        <end position="750"/>
    </location>
</feature>
<keyword evidence="4 9" id="KW-0472">Membrane</keyword>
<evidence type="ECO:0000256" key="7">
    <source>
        <dbReference type="PROSITE-ProRule" id="PRU00076"/>
    </source>
</evidence>
<dbReference type="GO" id="GO:0007339">
    <property type="term" value="P:binding of sperm to zona pellucida"/>
    <property type="evidence" value="ECO:0007669"/>
    <property type="project" value="TreeGrafter"/>
</dbReference>
<dbReference type="Pfam" id="PF08516">
    <property type="entry name" value="ADAM_CR"/>
    <property type="match status" value="1"/>
</dbReference>
<gene>
    <name evidence="14" type="ORF">mMyoMyo1_000297</name>
</gene>
<evidence type="ECO:0000259" key="12">
    <source>
        <dbReference type="PROSITE" id="PS50214"/>
    </source>
</evidence>
<dbReference type="PROSITE" id="PS50215">
    <property type="entry name" value="ADAM_MEPRO"/>
    <property type="match status" value="1"/>
</dbReference>
<evidence type="ECO:0000256" key="2">
    <source>
        <dbReference type="ARBA" id="ARBA00022692"/>
    </source>
</evidence>
<dbReference type="InterPro" id="IPR006586">
    <property type="entry name" value="ADAM_Cys-rich"/>
</dbReference>
<dbReference type="InterPro" id="IPR024079">
    <property type="entry name" value="MetalloPept_cat_dom_sf"/>
</dbReference>
<evidence type="ECO:0000313" key="15">
    <source>
        <dbReference type="Proteomes" id="UP000527355"/>
    </source>
</evidence>
<evidence type="ECO:0000313" key="14">
    <source>
        <dbReference type="EMBL" id="KAF6367452.1"/>
    </source>
</evidence>
<feature type="domain" description="EGF-like" evidence="11">
    <location>
        <begin position="621"/>
        <end position="655"/>
    </location>
</feature>
<dbReference type="InterPro" id="IPR002870">
    <property type="entry name" value="Peptidase_M12B_N"/>
</dbReference>
<dbReference type="Gene3D" id="2.10.25.10">
    <property type="entry name" value="Laminin"/>
    <property type="match status" value="1"/>
</dbReference>
<dbReference type="Gene3D" id="4.10.70.10">
    <property type="entry name" value="Disintegrin domain"/>
    <property type="match status" value="1"/>
</dbReference>
<dbReference type="GO" id="GO:0007155">
    <property type="term" value="P:cell adhesion"/>
    <property type="evidence" value="ECO:0007669"/>
    <property type="project" value="TreeGrafter"/>
</dbReference>
<dbReference type="Pfam" id="PF01421">
    <property type="entry name" value="Reprolysin"/>
    <property type="match status" value="1"/>
</dbReference>
<evidence type="ECO:0000259" key="11">
    <source>
        <dbReference type="PROSITE" id="PS50026"/>
    </source>
</evidence>
<reference evidence="14 15" key="1">
    <citation type="journal article" date="2020" name="Nature">
        <title>Six reference-quality genomes reveal evolution of bat adaptations.</title>
        <authorList>
            <person name="Jebb D."/>
            <person name="Huang Z."/>
            <person name="Pippel M."/>
            <person name="Hughes G.M."/>
            <person name="Lavrichenko K."/>
            <person name="Devanna P."/>
            <person name="Winkler S."/>
            <person name="Jermiin L.S."/>
            <person name="Skirmuntt E.C."/>
            <person name="Katzourakis A."/>
            <person name="Burkitt-Gray L."/>
            <person name="Ray D.A."/>
            <person name="Sullivan K.A.M."/>
            <person name="Roscito J.G."/>
            <person name="Kirilenko B.M."/>
            <person name="Davalos L.M."/>
            <person name="Corthals A.P."/>
            <person name="Power M.L."/>
            <person name="Jones G."/>
            <person name="Ransome R.D."/>
            <person name="Dechmann D.K.N."/>
            <person name="Locatelli A.G."/>
            <person name="Puechmaille S.J."/>
            <person name="Fedrigo O."/>
            <person name="Jarvis E.D."/>
            <person name="Hiller M."/>
            <person name="Vernes S.C."/>
            <person name="Myers E.W."/>
            <person name="Teeling E.C."/>
        </authorList>
    </citation>
    <scope>NUCLEOTIDE SEQUENCE [LARGE SCALE GENOMIC DNA]</scope>
    <source>
        <strain evidence="14">MMyoMyo1</strain>
        <tissue evidence="14">Flight muscle</tissue>
    </source>
</reference>
<evidence type="ECO:0000256" key="10">
    <source>
        <dbReference type="SAM" id="SignalP"/>
    </source>
</evidence>
<dbReference type="VEuPathDB" id="HostDB:LOC118649823"/>
<evidence type="ECO:0008006" key="16">
    <source>
        <dbReference type="Google" id="ProtNLM"/>
    </source>
</evidence>
<dbReference type="SUPFAM" id="SSF57552">
    <property type="entry name" value="Blood coagulation inhibitor (disintegrin)"/>
    <property type="match status" value="1"/>
</dbReference>
<feature type="disulfide bond" evidence="7">
    <location>
        <begin position="645"/>
        <end position="654"/>
    </location>
</feature>
<sequence length="750" mass="84409">MLFLLLILSGLGRLTFADHYSETTHLQITVPQKLGTTTNDVDVSETQVIYAIQMNRKTYSIHLKKQSFLDPHFLVYTYNKSGTLYPHSSFKKRHCFYQGYAAEIPNSVVTLSTCSGLRGLLQLVNVSYGIEPLESSAMFEHMLYQIKNNKADFLPLQDNYPMIQLGDQAYRILVKSEKKSDIALLTRTLKIQIIMEKALYDYMGSEVAIATEKIIHIFGLINTMFSQLKLTVMLTSLEIWSDQNKILCTGHDSELLQRFVSWKENNLFQRSHDMALLLIYRDHPNYVGATYHGRACDPKFAAGIALYPKRISLEAFSVVMAQLLGVNLGLRYDDINNCYCPGAACIMNPQAIRSHGVKLFSSCSVNEFKRVVSQPEFECLQNPTISKVVVQGRASECGNGIVEGEEQCDCGPPEECDFTKCCNSETCTLTVAAECGSGPCCDNKTCLLFPRGHICRRSIDPCDFTEFCTGTSQICVPDMKAINLEPCNNKTAYCYNGVCRDPARQCVELFGKFARSGTYLCAEEVNFLQDDFGNCHEIRCAFYNTLCAKLVCDWTNTRITETRNFDVQYTYLGGHICMSAATRLDSKVTDPDNTYVTDGTICDDQRFCLSGRCTFITDHKNLASCNASKLCNGHGICNNNFNCHCDVGYSPPNCEETPSSPGGSIDDGFWIYEKGKILNWPIKRRHAAPKIEVLLISFFVLLLFLILIAIIALKWNKMKFWKREEALSEGSMSENSSSNSYMTYTELKVK</sequence>
<feature type="transmembrane region" description="Helical" evidence="9">
    <location>
        <begin position="693"/>
        <end position="713"/>
    </location>
</feature>
<name>A0A7J7YZR2_MYOMY</name>
<dbReference type="SMART" id="SM00608">
    <property type="entry name" value="ACR"/>
    <property type="match status" value="1"/>
</dbReference>
<organism evidence="14 15">
    <name type="scientific">Myotis myotis</name>
    <name type="common">Greater mouse-eared bat</name>
    <name type="synonym">Vespertilio myotis</name>
    <dbReference type="NCBI Taxonomy" id="51298"/>
    <lineage>
        <taxon>Eukaryota</taxon>
        <taxon>Metazoa</taxon>
        <taxon>Chordata</taxon>
        <taxon>Craniata</taxon>
        <taxon>Vertebrata</taxon>
        <taxon>Euteleostomi</taxon>
        <taxon>Mammalia</taxon>
        <taxon>Eutheria</taxon>
        <taxon>Laurasiatheria</taxon>
        <taxon>Chiroptera</taxon>
        <taxon>Yangochiroptera</taxon>
        <taxon>Vespertilionidae</taxon>
        <taxon>Myotis</taxon>
    </lineage>
</organism>
<dbReference type="Gene3D" id="3.40.390.10">
    <property type="entry name" value="Collagenase (Catalytic Domain)"/>
    <property type="match status" value="1"/>
</dbReference>
<dbReference type="Pfam" id="PF01562">
    <property type="entry name" value="Pep_M12B_propep"/>
    <property type="match status" value="1"/>
</dbReference>
<keyword evidence="5 7" id="KW-1015">Disulfide bond</keyword>
<evidence type="ECO:0000256" key="8">
    <source>
        <dbReference type="PROSITE-ProRule" id="PRU00276"/>
    </source>
</evidence>
<evidence type="ECO:0000256" key="4">
    <source>
        <dbReference type="ARBA" id="ARBA00023136"/>
    </source>
</evidence>
<dbReference type="InterPro" id="IPR000742">
    <property type="entry name" value="EGF"/>
</dbReference>
<dbReference type="PANTHER" id="PTHR11905:SF26">
    <property type="entry name" value="A DISINTEGRIN AND METALLOPEPTIDASE DOMAIN 3"/>
    <property type="match status" value="1"/>
</dbReference>
<evidence type="ECO:0000256" key="1">
    <source>
        <dbReference type="ARBA" id="ARBA00004167"/>
    </source>
</evidence>
<dbReference type="AlphaFoldDB" id="A0A7J7YZR2"/>
<evidence type="ECO:0000256" key="5">
    <source>
        <dbReference type="ARBA" id="ARBA00023157"/>
    </source>
</evidence>
<comment type="caution">
    <text evidence="7">Lacks conserved residue(s) required for the propagation of feature annotation.</text>
</comment>
<dbReference type="PROSITE" id="PS50026">
    <property type="entry name" value="EGF_3"/>
    <property type="match status" value="1"/>
</dbReference>
<accession>A0A7J7YZR2</accession>
<dbReference type="InterPro" id="IPR001762">
    <property type="entry name" value="Disintegrin_dom"/>
</dbReference>
<keyword evidence="3 9" id="KW-1133">Transmembrane helix</keyword>
<proteinExistence type="predicted"/>
<dbReference type="Pfam" id="PF00200">
    <property type="entry name" value="Disintegrin"/>
    <property type="match status" value="1"/>
</dbReference>
<dbReference type="InterPro" id="IPR001590">
    <property type="entry name" value="Peptidase_M12B"/>
</dbReference>
<dbReference type="SMART" id="SM00050">
    <property type="entry name" value="DISIN"/>
    <property type="match status" value="1"/>
</dbReference>
<evidence type="ECO:0000256" key="3">
    <source>
        <dbReference type="ARBA" id="ARBA00022989"/>
    </source>
</evidence>
<dbReference type="FunFam" id="4.10.70.10:FF:000001">
    <property type="entry name" value="Disintegrin and metalloproteinase domain-containing protein 22"/>
    <property type="match status" value="1"/>
</dbReference>
<feature type="disulfide bond" evidence="6">
    <location>
        <begin position="455"/>
        <end position="475"/>
    </location>
</feature>
<dbReference type="GO" id="GO:0005886">
    <property type="term" value="C:plasma membrane"/>
    <property type="evidence" value="ECO:0007669"/>
    <property type="project" value="TreeGrafter"/>
</dbReference>
<dbReference type="SUPFAM" id="SSF55486">
    <property type="entry name" value="Metalloproteases ('zincins'), catalytic domain"/>
    <property type="match status" value="1"/>
</dbReference>
<feature type="signal peptide" evidence="10">
    <location>
        <begin position="1"/>
        <end position="17"/>
    </location>
</feature>
<feature type="domain" description="Disintegrin" evidence="12">
    <location>
        <begin position="394"/>
        <end position="483"/>
    </location>
</feature>
<feature type="disulfide bond" evidence="8">
    <location>
        <begin position="340"/>
        <end position="345"/>
    </location>
</feature>
<evidence type="ECO:0000259" key="13">
    <source>
        <dbReference type="PROSITE" id="PS50215"/>
    </source>
</evidence>
<dbReference type="InterPro" id="IPR036436">
    <property type="entry name" value="Disintegrin_dom_sf"/>
</dbReference>
<dbReference type="Proteomes" id="UP000527355">
    <property type="component" value="Unassembled WGS sequence"/>
</dbReference>
<evidence type="ECO:0000256" key="6">
    <source>
        <dbReference type="PROSITE-ProRule" id="PRU00068"/>
    </source>
</evidence>
<protein>
    <recommendedName>
        <fullName evidence="16">ADAM metallopeptidase domain 18</fullName>
    </recommendedName>
</protein>
<dbReference type="PANTHER" id="PTHR11905">
    <property type="entry name" value="ADAM A DISINTEGRIN AND METALLOPROTEASE DOMAIN"/>
    <property type="match status" value="1"/>
</dbReference>
<dbReference type="PROSITE" id="PS50214">
    <property type="entry name" value="DISINTEGRIN_2"/>
    <property type="match status" value="1"/>
</dbReference>
<dbReference type="InterPro" id="IPR034027">
    <property type="entry name" value="Reprolysin_adamalysin"/>
</dbReference>
<feature type="domain" description="Peptidase M12B" evidence="13">
    <location>
        <begin position="187"/>
        <end position="384"/>
    </location>
</feature>
<dbReference type="CDD" id="cd04269">
    <property type="entry name" value="ZnMc_adamalysin_II_like"/>
    <property type="match status" value="1"/>
</dbReference>
<keyword evidence="2 9" id="KW-0812">Transmembrane</keyword>
<comment type="caution">
    <text evidence="14">The sequence shown here is derived from an EMBL/GenBank/DDBJ whole genome shotgun (WGS) entry which is preliminary data.</text>
</comment>
<dbReference type="PROSITE" id="PS01186">
    <property type="entry name" value="EGF_2"/>
    <property type="match status" value="1"/>
</dbReference>
<dbReference type="EMBL" id="JABWUV010000003">
    <property type="protein sequence ID" value="KAF6367452.1"/>
    <property type="molecule type" value="Genomic_DNA"/>
</dbReference>
<keyword evidence="15" id="KW-1185">Reference proteome</keyword>
<keyword evidence="10" id="KW-0732">Signal</keyword>